<accession>A0A660KPW0</accession>
<gene>
    <name evidence="2" type="ORF">FH972_010965</name>
</gene>
<evidence type="ECO:0000313" key="2">
    <source>
        <dbReference type="EMBL" id="KAE8038457.1"/>
    </source>
</evidence>
<dbReference type="PANTHER" id="PTHR34539:SF19">
    <property type="entry name" value="T6J4.11 PROTEIN"/>
    <property type="match status" value="1"/>
</dbReference>
<keyword evidence="3" id="KW-1185">Reference proteome</keyword>
<dbReference type="Proteomes" id="UP000327013">
    <property type="component" value="Chromosome 4"/>
</dbReference>
<dbReference type="PANTHER" id="PTHR34539">
    <property type="entry name" value="T6J4.11 PROTEIN"/>
    <property type="match status" value="1"/>
</dbReference>
<dbReference type="AlphaFoldDB" id="A0A660KPW0"/>
<evidence type="ECO:0000256" key="1">
    <source>
        <dbReference type="SAM" id="MobiDB-lite"/>
    </source>
</evidence>
<dbReference type="EMBL" id="CM017324">
    <property type="protein sequence ID" value="KAE8038457.1"/>
    <property type="molecule type" value="Genomic_DNA"/>
</dbReference>
<protein>
    <submittedName>
        <fullName evidence="2">Uncharacterized protein</fullName>
    </submittedName>
</protein>
<feature type="region of interest" description="Disordered" evidence="1">
    <location>
        <begin position="40"/>
        <end position="74"/>
    </location>
</feature>
<organism evidence="2 3">
    <name type="scientific">Carpinus fangiana</name>
    <dbReference type="NCBI Taxonomy" id="176857"/>
    <lineage>
        <taxon>Eukaryota</taxon>
        <taxon>Viridiplantae</taxon>
        <taxon>Streptophyta</taxon>
        <taxon>Embryophyta</taxon>
        <taxon>Tracheophyta</taxon>
        <taxon>Spermatophyta</taxon>
        <taxon>Magnoliopsida</taxon>
        <taxon>eudicotyledons</taxon>
        <taxon>Gunneridae</taxon>
        <taxon>Pentapetalae</taxon>
        <taxon>rosids</taxon>
        <taxon>fabids</taxon>
        <taxon>Fagales</taxon>
        <taxon>Betulaceae</taxon>
        <taxon>Carpinus</taxon>
    </lineage>
</organism>
<proteinExistence type="predicted"/>
<dbReference type="OrthoDB" id="781489at2759"/>
<name>A0A660KPW0_9ROSI</name>
<reference evidence="2 3" key="1">
    <citation type="submission" date="2019-06" db="EMBL/GenBank/DDBJ databases">
        <title>A chromosomal-level reference genome of Carpinus fangiana (Coryloideae, Betulaceae).</title>
        <authorList>
            <person name="Yang X."/>
            <person name="Wang Z."/>
            <person name="Zhang L."/>
            <person name="Hao G."/>
            <person name="Liu J."/>
            <person name="Yang Y."/>
        </authorList>
    </citation>
    <scope>NUCLEOTIDE SEQUENCE [LARGE SCALE GENOMIC DNA]</scope>
    <source>
        <strain evidence="2">Cfa_2016G</strain>
        <tissue evidence="2">Leaf</tissue>
    </source>
</reference>
<evidence type="ECO:0000313" key="3">
    <source>
        <dbReference type="Proteomes" id="UP000327013"/>
    </source>
</evidence>
<sequence>MKSFKEEISQACTYSSVLVVDLMSDSDESQPELEYLLEASDDELGLPPSGNSLGKLGRDSSYSSGIGELWGFED</sequence>